<accession>A0ABR2L9N2</accession>
<feature type="compositionally biased region" description="Basic and acidic residues" evidence="1">
    <location>
        <begin position="48"/>
        <end position="97"/>
    </location>
</feature>
<feature type="region of interest" description="Disordered" evidence="1">
    <location>
        <begin position="39"/>
        <end position="97"/>
    </location>
</feature>
<reference evidence="3 4" key="1">
    <citation type="submission" date="2024-04" db="EMBL/GenBank/DDBJ databases">
        <title>Tritrichomonas musculus Genome.</title>
        <authorList>
            <person name="Alves-Ferreira E."/>
            <person name="Grigg M."/>
            <person name="Lorenzi H."/>
            <person name="Galac M."/>
        </authorList>
    </citation>
    <scope>NUCLEOTIDE SEQUENCE [LARGE SCALE GENOMIC DNA]</scope>
    <source>
        <strain evidence="3 4">EAF2021</strain>
    </source>
</reference>
<keyword evidence="2" id="KW-1133">Transmembrane helix</keyword>
<keyword evidence="2" id="KW-0812">Transmembrane</keyword>
<name>A0ABR2L9N2_9EUKA</name>
<evidence type="ECO:0000256" key="1">
    <source>
        <dbReference type="SAM" id="MobiDB-lite"/>
    </source>
</evidence>
<proteinExistence type="predicted"/>
<sequence>MAAAAAVPIAVATGSNPIGWAVAGGVAIGAGIAWAVNEQKKRSQYPPAKRDHSNTRKEAYEKAKRAGDGKEPRGPEDHNDGNGPHFHPDKKGHEHDHYYFPKRFF</sequence>
<comment type="caution">
    <text evidence="3">The sequence shown here is derived from an EMBL/GenBank/DDBJ whole genome shotgun (WGS) entry which is preliminary data.</text>
</comment>
<evidence type="ECO:0000256" key="2">
    <source>
        <dbReference type="SAM" id="Phobius"/>
    </source>
</evidence>
<organism evidence="3 4">
    <name type="scientific">Tritrichomonas musculus</name>
    <dbReference type="NCBI Taxonomy" id="1915356"/>
    <lineage>
        <taxon>Eukaryota</taxon>
        <taxon>Metamonada</taxon>
        <taxon>Parabasalia</taxon>
        <taxon>Tritrichomonadida</taxon>
        <taxon>Tritrichomonadidae</taxon>
        <taxon>Tritrichomonas</taxon>
    </lineage>
</organism>
<evidence type="ECO:0000313" key="3">
    <source>
        <dbReference type="EMBL" id="KAK8899477.1"/>
    </source>
</evidence>
<keyword evidence="2" id="KW-0472">Membrane</keyword>
<gene>
    <name evidence="3" type="ORF">M9Y10_001793</name>
</gene>
<dbReference type="EMBL" id="JAPFFF010000001">
    <property type="protein sequence ID" value="KAK8899477.1"/>
    <property type="molecule type" value="Genomic_DNA"/>
</dbReference>
<feature type="transmembrane region" description="Helical" evidence="2">
    <location>
        <begin position="18"/>
        <end position="36"/>
    </location>
</feature>
<keyword evidence="4" id="KW-1185">Reference proteome</keyword>
<protein>
    <submittedName>
        <fullName evidence="3">Uncharacterized protein</fullName>
    </submittedName>
</protein>
<evidence type="ECO:0000313" key="4">
    <source>
        <dbReference type="Proteomes" id="UP001470230"/>
    </source>
</evidence>
<dbReference type="Proteomes" id="UP001470230">
    <property type="component" value="Unassembled WGS sequence"/>
</dbReference>